<sequence length="46" mass="4764">MRKEEALEEEAGSESTTTAANVEHSLNNNRFGVGSPSVAKLCAGGN</sequence>
<organism evidence="2">
    <name type="scientific">Medicago truncatula</name>
    <name type="common">Barrel medic</name>
    <name type="synonym">Medicago tribuloides</name>
    <dbReference type="NCBI Taxonomy" id="3880"/>
    <lineage>
        <taxon>Eukaryota</taxon>
        <taxon>Viridiplantae</taxon>
        <taxon>Streptophyta</taxon>
        <taxon>Embryophyta</taxon>
        <taxon>Tracheophyta</taxon>
        <taxon>Spermatophyta</taxon>
        <taxon>Magnoliopsida</taxon>
        <taxon>eudicotyledons</taxon>
        <taxon>Gunneridae</taxon>
        <taxon>Pentapetalae</taxon>
        <taxon>rosids</taxon>
        <taxon>fabids</taxon>
        <taxon>Fabales</taxon>
        <taxon>Fabaceae</taxon>
        <taxon>Papilionoideae</taxon>
        <taxon>50 kb inversion clade</taxon>
        <taxon>NPAAA clade</taxon>
        <taxon>Hologalegina</taxon>
        <taxon>IRL clade</taxon>
        <taxon>Trifolieae</taxon>
        <taxon>Medicago</taxon>
    </lineage>
</organism>
<feature type="compositionally biased region" description="Acidic residues" evidence="1">
    <location>
        <begin position="1"/>
        <end position="12"/>
    </location>
</feature>
<evidence type="ECO:0000256" key="1">
    <source>
        <dbReference type="SAM" id="MobiDB-lite"/>
    </source>
</evidence>
<name>Q1SN21_MEDTR</name>
<proteinExistence type="predicted"/>
<gene>
    <name evidence="2" type="ORF">MtrDRAFT_AC139526g1v2</name>
</gene>
<reference evidence="2" key="1">
    <citation type="submission" date="2006-03" db="EMBL/GenBank/DDBJ databases">
        <authorList>
            <person name="Shaull S."/>
            <person name="Lin S."/>
            <person name="Dixon R."/>
            <person name="May G."/>
            <person name="Sumner L."/>
            <person name="Gonzales B."/>
            <person name="Cook D."/>
            <person name="Kim D."/>
            <person name="Roe B.A."/>
        </authorList>
    </citation>
    <scope>NUCLEOTIDE SEQUENCE</scope>
</reference>
<accession>Q1SN21</accession>
<reference evidence="2" key="2">
    <citation type="submission" date="2007-04" db="EMBL/GenBank/DDBJ databases">
        <authorList>
            <consortium name="The International Medicago Genome Annotation Group"/>
        </authorList>
    </citation>
    <scope>NUCLEOTIDE SEQUENCE</scope>
</reference>
<evidence type="ECO:0000313" key="2">
    <source>
        <dbReference type="EMBL" id="ABE80132.1"/>
    </source>
</evidence>
<feature type="region of interest" description="Disordered" evidence="1">
    <location>
        <begin position="1"/>
        <end position="36"/>
    </location>
</feature>
<dbReference type="EMBL" id="AC139526">
    <property type="protein sequence ID" value="ABE80132.1"/>
    <property type="molecule type" value="Genomic_DNA"/>
</dbReference>
<dbReference type="AlphaFoldDB" id="Q1SN21"/>
<protein>
    <submittedName>
        <fullName evidence="2">Uncharacterized protein</fullName>
    </submittedName>
</protein>